<dbReference type="RefSeq" id="WP_011422116.1">
    <property type="nucleotide sequence ID" value="NC_007760.1"/>
</dbReference>
<sequence>MARIPITLVAALAIAQALPRAARAAEPAPGEGDARRPVSLAYLYDVAALDGPIAMSWATLGYDAGRRELYVIAPGEGVRVFNRTGVEVYRFGDEGQLGWVRGVAVIENGDLLLLSERDGPRVLRADFRGTQTGELQVSAPPSLGAFAPTRLAYRDGLVYLADTTRLKLLVTDLRGATVRAVDLARLALDAVPADGNELHGFSVDPRGNVLFTIPTQFHAYILAPDGTLRVFGQRGSRPGLFNVVGPIVADEEGNLFVADQLRRVVMVFGPDLKFLGEFAGGDAGLVIPTDMAVGNGVLFVSQGGNRGVSAFLVHGR</sequence>
<dbReference type="GO" id="GO:0061630">
    <property type="term" value="F:ubiquitin protein ligase activity"/>
    <property type="evidence" value="ECO:0007669"/>
    <property type="project" value="TreeGrafter"/>
</dbReference>
<dbReference type="KEGG" id="ade:Adeh_3065"/>
<reference evidence="2" key="1">
    <citation type="submission" date="2006-01" db="EMBL/GenBank/DDBJ databases">
        <title>Complete sequence of Anaeromyxobacter dehalogenans 2CP-C.</title>
        <authorList>
            <consortium name="US DOE Joint Genome Institute"/>
            <person name="Copeland A."/>
            <person name="Lucas S."/>
            <person name="Lapidus A."/>
            <person name="Barry K."/>
            <person name="Detter J.C."/>
            <person name="Glavina T."/>
            <person name="Hammon N."/>
            <person name="Israni S."/>
            <person name="Pitluck S."/>
            <person name="Brettin T."/>
            <person name="Bruce D."/>
            <person name="Han C."/>
            <person name="Tapia R."/>
            <person name="Gilna P."/>
            <person name="Kiss H."/>
            <person name="Schmutz J."/>
            <person name="Larimer F."/>
            <person name="Land M."/>
            <person name="Kyrpides N."/>
            <person name="Anderson I."/>
            <person name="Sanford R.A."/>
            <person name="Ritalahti K.M."/>
            <person name="Thomas H.S."/>
            <person name="Kirby J.R."/>
            <person name="Zhulin I.B."/>
            <person name="Loeffler F.E."/>
            <person name="Richardson P."/>
        </authorList>
    </citation>
    <scope>NUCLEOTIDE SEQUENCE</scope>
    <source>
        <strain evidence="2">2CP-C</strain>
    </source>
</reference>
<protein>
    <submittedName>
        <fullName evidence="2">NHL repeat domain protein</fullName>
    </submittedName>
</protein>
<dbReference type="SUPFAM" id="SSF101898">
    <property type="entry name" value="NHL repeat"/>
    <property type="match status" value="1"/>
</dbReference>
<dbReference type="AlphaFoldDB" id="Q2IE26"/>
<dbReference type="Proteomes" id="UP000001935">
    <property type="component" value="Chromosome"/>
</dbReference>
<dbReference type="eggNOG" id="COG3391">
    <property type="taxonomic scope" value="Bacteria"/>
</dbReference>
<dbReference type="GO" id="GO:0043161">
    <property type="term" value="P:proteasome-mediated ubiquitin-dependent protein catabolic process"/>
    <property type="evidence" value="ECO:0007669"/>
    <property type="project" value="TreeGrafter"/>
</dbReference>
<feature type="signal peptide" evidence="1">
    <location>
        <begin position="1"/>
        <end position="24"/>
    </location>
</feature>
<evidence type="ECO:0000313" key="2">
    <source>
        <dbReference type="EMBL" id="ABC82834.1"/>
    </source>
</evidence>
<dbReference type="STRING" id="290397.Adeh_3065"/>
<dbReference type="PANTHER" id="PTHR24104:SF25">
    <property type="entry name" value="PROTEIN LIN-41"/>
    <property type="match status" value="1"/>
</dbReference>
<keyword evidence="1" id="KW-0732">Signal</keyword>
<gene>
    <name evidence="2" type="ordered locus">Adeh_3065</name>
</gene>
<accession>Q2IE26</accession>
<proteinExistence type="predicted"/>
<dbReference type="InterPro" id="IPR011042">
    <property type="entry name" value="6-blade_b-propeller_TolB-like"/>
</dbReference>
<evidence type="ECO:0000313" key="3">
    <source>
        <dbReference type="Proteomes" id="UP000001935"/>
    </source>
</evidence>
<dbReference type="EMBL" id="CP000251">
    <property type="protein sequence ID" value="ABC82834.1"/>
    <property type="molecule type" value="Genomic_DNA"/>
</dbReference>
<dbReference type="GO" id="GO:0000209">
    <property type="term" value="P:protein polyubiquitination"/>
    <property type="evidence" value="ECO:0007669"/>
    <property type="project" value="TreeGrafter"/>
</dbReference>
<dbReference type="PANTHER" id="PTHR24104">
    <property type="entry name" value="E3 UBIQUITIN-PROTEIN LIGASE NHLRC1-RELATED"/>
    <property type="match status" value="1"/>
</dbReference>
<organism evidence="2 3">
    <name type="scientific">Anaeromyxobacter dehalogenans (strain 2CP-C)</name>
    <dbReference type="NCBI Taxonomy" id="290397"/>
    <lineage>
        <taxon>Bacteria</taxon>
        <taxon>Pseudomonadati</taxon>
        <taxon>Myxococcota</taxon>
        <taxon>Myxococcia</taxon>
        <taxon>Myxococcales</taxon>
        <taxon>Cystobacterineae</taxon>
        <taxon>Anaeromyxobacteraceae</taxon>
        <taxon>Anaeromyxobacter</taxon>
    </lineage>
</organism>
<evidence type="ECO:0000256" key="1">
    <source>
        <dbReference type="SAM" id="SignalP"/>
    </source>
</evidence>
<name>Q2IE26_ANADE</name>
<dbReference type="Gene3D" id="2.120.10.30">
    <property type="entry name" value="TolB, C-terminal domain"/>
    <property type="match status" value="1"/>
</dbReference>
<dbReference type="HOGENOM" id="CLU_882134_0_0_7"/>
<dbReference type="GO" id="GO:0008270">
    <property type="term" value="F:zinc ion binding"/>
    <property type="evidence" value="ECO:0007669"/>
    <property type="project" value="UniProtKB-KW"/>
</dbReference>
<feature type="chain" id="PRO_5004210017" evidence="1">
    <location>
        <begin position="25"/>
        <end position="316"/>
    </location>
</feature>
<dbReference type="InterPro" id="IPR050952">
    <property type="entry name" value="TRIM-NHL_E3_ligases"/>
</dbReference>